<keyword evidence="1 3" id="KW-0996">Nickel insertion</keyword>
<dbReference type="AlphaFoldDB" id="A0AAW9RMK5"/>
<dbReference type="PIRSF" id="PIRSF009467">
    <property type="entry name" value="Ureas_acces_UreF"/>
    <property type="match status" value="1"/>
</dbReference>
<dbReference type="GO" id="GO:0016151">
    <property type="term" value="F:nickel cation binding"/>
    <property type="evidence" value="ECO:0007669"/>
    <property type="project" value="UniProtKB-UniRule"/>
</dbReference>
<comment type="subunit">
    <text evidence="3">UreD, UreF and UreG form a complex that acts as a GTP-hydrolysis-dependent molecular chaperone, activating the urease apoprotein by helping to assemble the nickel containing metallocenter of UreC. The UreE protein probably delivers the nickel.</text>
</comment>
<name>A0AAW9RMK5_9HYPH</name>
<keyword evidence="3" id="KW-0963">Cytoplasm</keyword>
<dbReference type="GO" id="GO:0005737">
    <property type="term" value="C:cytoplasm"/>
    <property type="evidence" value="ECO:0007669"/>
    <property type="project" value="UniProtKB-SubCell"/>
</dbReference>
<sequence>MGNEDALLLVLQHADSAFPSGGFAFSQGLEGYAALAGRPELAGLESFLRTQIRLRWASADRIALIRAHRTGGDLEAISEIDAEIEAVTLPEPLRSGSRRNGAAFLATHARLGVAAATAYRARIRQGRGHGHLLAMQGLVWSTLGVGEAEAAAVSGYQFAAAMIQAAVRLGLTGAIDAQRVLAELRPEIAAAVERPVPRDADIESYTPLADIAAMRHARQESRLFAN</sequence>
<keyword evidence="2 3" id="KW-0143">Chaperone</keyword>
<keyword evidence="5" id="KW-1185">Reference proteome</keyword>
<comment type="subcellular location">
    <subcellularLocation>
        <location evidence="3">Cytoplasm</location>
    </subcellularLocation>
</comment>
<protein>
    <recommendedName>
        <fullName evidence="3">Urease accessory protein UreF</fullName>
    </recommendedName>
</protein>
<dbReference type="InterPro" id="IPR038277">
    <property type="entry name" value="UreF_sf"/>
</dbReference>
<evidence type="ECO:0000313" key="4">
    <source>
        <dbReference type="EMBL" id="MEJ8570060.1"/>
    </source>
</evidence>
<dbReference type="HAMAP" id="MF_01385">
    <property type="entry name" value="UreF"/>
    <property type="match status" value="1"/>
</dbReference>
<dbReference type="Proteomes" id="UP001378188">
    <property type="component" value="Unassembled WGS sequence"/>
</dbReference>
<proteinExistence type="inferred from homology"/>
<evidence type="ECO:0000313" key="5">
    <source>
        <dbReference type="Proteomes" id="UP001378188"/>
    </source>
</evidence>
<dbReference type="EMBL" id="JAZHOF010000001">
    <property type="protein sequence ID" value="MEJ8570060.1"/>
    <property type="molecule type" value="Genomic_DNA"/>
</dbReference>
<evidence type="ECO:0000256" key="3">
    <source>
        <dbReference type="HAMAP-Rule" id="MF_01385"/>
    </source>
</evidence>
<accession>A0AAW9RMK5</accession>
<comment type="caution">
    <text evidence="4">The sequence shown here is derived from an EMBL/GenBank/DDBJ whole genome shotgun (WGS) entry which is preliminary data.</text>
</comment>
<evidence type="ECO:0000256" key="1">
    <source>
        <dbReference type="ARBA" id="ARBA00022988"/>
    </source>
</evidence>
<organism evidence="4 5">
    <name type="scientific">Microbaculum marinum</name>
    <dbReference type="NCBI Taxonomy" id="1764581"/>
    <lineage>
        <taxon>Bacteria</taxon>
        <taxon>Pseudomonadati</taxon>
        <taxon>Pseudomonadota</taxon>
        <taxon>Alphaproteobacteria</taxon>
        <taxon>Hyphomicrobiales</taxon>
        <taxon>Tepidamorphaceae</taxon>
        <taxon>Microbaculum</taxon>
    </lineage>
</organism>
<reference evidence="4 5" key="1">
    <citation type="submission" date="2024-02" db="EMBL/GenBank/DDBJ databases">
        <title>Genome analysis and characterization of Microbaculum marinisediminis sp. nov., isolated from marine sediment.</title>
        <authorList>
            <person name="Du Z.-J."/>
            <person name="Ye Y.-Q."/>
            <person name="Zhang Z.-R."/>
            <person name="Yuan S.-M."/>
            <person name="Zhang X.-Y."/>
        </authorList>
    </citation>
    <scope>NUCLEOTIDE SEQUENCE [LARGE SCALE GENOMIC DNA]</scope>
    <source>
        <strain evidence="4 5">SDUM1044001</strain>
    </source>
</reference>
<dbReference type="PANTHER" id="PTHR33620">
    <property type="entry name" value="UREASE ACCESSORY PROTEIN F"/>
    <property type="match status" value="1"/>
</dbReference>
<dbReference type="RefSeq" id="WP_340327799.1">
    <property type="nucleotide sequence ID" value="NZ_JAZHOF010000001.1"/>
</dbReference>
<dbReference type="Pfam" id="PF01730">
    <property type="entry name" value="UreF"/>
    <property type="match status" value="1"/>
</dbReference>
<dbReference type="PANTHER" id="PTHR33620:SF1">
    <property type="entry name" value="UREASE ACCESSORY PROTEIN F"/>
    <property type="match status" value="1"/>
</dbReference>
<dbReference type="Gene3D" id="1.10.4190.10">
    <property type="entry name" value="Urease accessory protein UreF"/>
    <property type="match status" value="1"/>
</dbReference>
<evidence type="ECO:0000256" key="2">
    <source>
        <dbReference type="ARBA" id="ARBA00023186"/>
    </source>
</evidence>
<gene>
    <name evidence="3" type="primary">ureF</name>
    <name evidence="4" type="ORF">V3328_01140</name>
</gene>
<dbReference type="InterPro" id="IPR002639">
    <property type="entry name" value="UreF"/>
</dbReference>
<comment type="similarity">
    <text evidence="3">Belongs to the UreF family.</text>
</comment>
<comment type="function">
    <text evidence="3">Required for maturation of urease via the functional incorporation of the urease nickel metallocenter.</text>
</comment>